<dbReference type="SUPFAM" id="SSF50978">
    <property type="entry name" value="WD40 repeat-like"/>
    <property type="match status" value="2"/>
</dbReference>
<evidence type="ECO:0000313" key="3">
    <source>
        <dbReference type="Proteomes" id="UP000038009"/>
    </source>
</evidence>
<feature type="compositionally biased region" description="Low complexity" evidence="1">
    <location>
        <begin position="694"/>
        <end position="713"/>
    </location>
</feature>
<evidence type="ECO:0000256" key="1">
    <source>
        <dbReference type="SAM" id="MobiDB-lite"/>
    </source>
</evidence>
<proteinExistence type="predicted"/>
<dbReference type="VEuPathDB" id="TriTrypDB:Lsey_0066_0160"/>
<dbReference type="InterPro" id="IPR039694">
    <property type="entry name" value="WDR11"/>
</dbReference>
<dbReference type="Gene3D" id="2.130.10.10">
    <property type="entry name" value="YVTN repeat-like/Quinoprotein amine dehydrogenase"/>
    <property type="match status" value="2"/>
</dbReference>
<reference evidence="2 3" key="1">
    <citation type="journal article" date="2015" name="PLoS Pathog.">
        <title>Leptomonas seymouri: Adaptations to the Dixenous Life Cycle Analyzed by Genome Sequencing, Transcriptome Profiling and Co-infection with Leishmania donovani.</title>
        <authorList>
            <person name="Kraeva N."/>
            <person name="Butenko A."/>
            <person name="Hlavacova J."/>
            <person name="Kostygov A."/>
            <person name="Myskova J."/>
            <person name="Grybchuk D."/>
            <person name="Lestinova T."/>
            <person name="Votypka J."/>
            <person name="Volf P."/>
            <person name="Opperdoes F."/>
            <person name="Flegontov P."/>
            <person name="Lukes J."/>
            <person name="Yurchenko V."/>
        </authorList>
    </citation>
    <scope>NUCLEOTIDE SEQUENCE [LARGE SCALE GENOMIC DNA]</scope>
    <source>
        <strain evidence="2 3">ATCC 30220</strain>
    </source>
</reference>
<dbReference type="InterPro" id="IPR036322">
    <property type="entry name" value="WD40_repeat_dom_sf"/>
</dbReference>
<organism evidence="2 3">
    <name type="scientific">Leptomonas seymouri</name>
    <dbReference type="NCBI Taxonomy" id="5684"/>
    <lineage>
        <taxon>Eukaryota</taxon>
        <taxon>Discoba</taxon>
        <taxon>Euglenozoa</taxon>
        <taxon>Kinetoplastea</taxon>
        <taxon>Metakinetoplastina</taxon>
        <taxon>Trypanosomatida</taxon>
        <taxon>Trypanosomatidae</taxon>
        <taxon>Leishmaniinae</taxon>
        <taxon>Leptomonas</taxon>
    </lineage>
</organism>
<gene>
    <name evidence="2" type="ORF">ABL78_2924</name>
</gene>
<protein>
    <submittedName>
        <fullName evidence="2">Uncharacterized protein</fullName>
    </submittedName>
</protein>
<evidence type="ECO:0000313" key="2">
    <source>
        <dbReference type="EMBL" id="KPI87988.1"/>
    </source>
</evidence>
<dbReference type="PANTHER" id="PTHR14593:SF5">
    <property type="entry name" value="WD REPEAT-CONTAINING PROTEIN 11"/>
    <property type="match status" value="1"/>
</dbReference>
<dbReference type="OrthoDB" id="1291858at2759"/>
<dbReference type="GO" id="GO:0005737">
    <property type="term" value="C:cytoplasm"/>
    <property type="evidence" value="ECO:0007669"/>
    <property type="project" value="TreeGrafter"/>
</dbReference>
<dbReference type="PANTHER" id="PTHR14593">
    <property type="entry name" value="WD REPEAT-CONTAINING PROTEIN 11"/>
    <property type="match status" value="1"/>
</dbReference>
<dbReference type="Proteomes" id="UP000038009">
    <property type="component" value="Unassembled WGS sequence"/>
</dbReference>
<accession>A0A0N1I6X8</accession>
<name>A0A0N1I6X8_LEPSE</name>
<keyword evidence="3" id="KW-1185">Reference proteome</keyword>
<dbReference type="OMA" id="LMDITHS"/>
<feature type="region of interest" description="Disordered" evidence="1">
    <location>
        <begin position="683"/>
        <end position="713"/>
    </location>
</feature>
<sequence length="1321" mass="141894">MNSAAVSLQLSPKVIPGCGNTHSSSGFPTILSDGGNFPFQSAAYGPQQLLACSSAVSNGGEVIFIYDMNSMQLTQSLSGHRAAVRALLWRRPPASYLQTGLFLWSADAQGTLMYWDVVEGVALTSIQTPCQGPVQSLALLTEEHLLVVTAHCRSYIFNSHLVDNTPLPPGSLPLEVQQSSLLEGRCQPTLVTLSRLNDRHCCAVVLGDRLRIIRSVQLSGGEEAPVVKDLIYDSGDGSATVLDAFFSDAQEEVLYFARRSTVGCYDWRLGLMLNESFLWMPEEVEFRRIFRSSATFTTVLNAACSPVSEISKTLPVLYSFGSDQRLVAWHVTRHDRFTAVATDVRGVRINTKLTANIVQSELDPSRFAVLFEDGTIAHWQYKAVSRRWKLLGCWLAPVVRPVTCCPVGAHHCCVALESGHLALMDITHSIAVRRFNLVYSGGTQIVLLCSHKWSDLVWVVSDRVQQYRHHHQVSLIDMCTGEVVRVLRKPSSVPEQTRMKEITMDPTATYILLTYWNGTFEVWTAEDSRLVHIHSGLGVANVSWAPPSMRRCLSGVQGAPQLLAVLFSEGTLSLWSVYKDRVVVSRDAVPLFNPAVAEGGVRSAVVGECLVTWDAYGNGVVLHAQGTRLAVRRLRDAPQNSGAVLSLASPVPPSRAPTANEYLSFSSPLAWAGASSFARDNDNALPTATASEDVGSVGTGTSPSSATATPAAGDEVGSTKAVAVLFETGVFAVWDIATGERRSLSSSGMPAAVRALSLYWAGEALCVLGADGCLYVFDANLSEMNSSVRYRALRRPMKNLSFLLPAHRTYLQVSLELSSDSGVERPAAAGGEGTAASPSRASFAGMPSAVMESIPAYARPCRGPFGQLLTDEIVSLHDELELYRTTMVPHDVLRQLARCTACAAAAPSSPLLWLERSTIVAGFLGQAPKQRFMHLAMAALRGWTPSASCCSAPQSASPLTSPIDIIQTSEVGRCSYSSQNNNSSNTSTDGETVSTVPEMYPSADPYAEALAATSTVRRNRILLNEQRTTALLVNTRNYRNGNNDDCVARLSLARDWLQVHNHQQAIEVLLDTPSQSPSYNEMATLSMAVAASSGAKSASSVDSALSTLFAASAKRAAAMLLAQGDVPAAVEKLMLAGEYRGACLTLQSKGLWRDAVVLVKAMPQLQHSLIEDVLQRWSALSVQRGYRLLGAALLLASGANSGASMLQAPLSALSLLMESTHYTDVAGVLALALSQYHDILLPSCEAGAFSGTVAASTFRFSDGPPAGTAAAADTRGASAMMETILHALGDYGSLLHTVGSFEAEGLVLQQAAHLKFLLRRK</sequence>
<comment type="caution">
    <text evidence="2">The sequence shown here is derived from an EMBL/GenBank/DDBJ whole genome shotgun (WGS) entry which is preliminary data.</text>
</comment>
<dbReference type="EMBL" id="LJSK01000066">
    <property type="protein sequence ID" value="KPI87988.1"/>
    <property type="molecule type" value="Genomic_DNA"/>
</dbReference>
<dbReference type="InterPro" id="IPR015943">
    <property type="entry name" value="WD40/YVTN_repeat-like_dom_sf"/>
</dbReference>